<gene>
    <name evidence="1" type="ORF">AWB70_07369</name>
</gene>
<evidence type="ECO:0000313" key="1">
    <source>
        <dbReference type="EMBL" id="SAL71389.1"/>
    </source>
</evidence>
<dbReference type="Proteomes" id="UP000054740">
    <property type="component" value="Unassembled WGS sequence"/>
</dbReference>
<reference evidence="2" key="1">
    <citation type="submission" date="2016-01" db="EMBL/GenBank/DDBJ databases">
        <authorList>
            <person name="Peeters C."/>
        </authorList>
    </citation>
    <scope>NUCLEOTIDE SEQUENCE [LARGE SCALE GENOMIC DNA]</scope>
</reference>
<keyword evidence="2" id="KW-1185">Reference proteome</keyword>
<dbReference type="AlphaFoldDB" id="A0A158JSH4"/>
<dbReference type="RefSeq" id="WP_053571047.1">
    <property type="nucleotide sequence ID" value="NZ_FCNY02000039.1"/>
</dbReference>
<name>A0A158JSH4_CABCO</name>
<dbReference type="EMBL" id="FCNY02000039">
    <property type="protein sequence ID" value="SAL71389.1"/>
    <property type="molecule type" value="Genomic_DNA"/>
</dbReference>
<accession>A0A158JSH4</accession>
<evidence type="ECO:0000313" key="2">
    <source>
        <dbReference type="Proteomes" id="UP000054740"/>
    </source>
</evidence>
<sequence>MYAVGNYFIEILPEPLPGEGWTGSARFSRRSDYRRHASVTKVTLPSHILMPTMAAAESAIVSWARELVEHSGEVLEVSLQLAEDTHT</sequence>
<proteinExistence type="predicted"/>
<protein>
    <submittedName>
        <fullName evidence="1">Uncharacterized protein</fullName>
    </submittedName>
</protein>
<organism evidence="1 2">
    <name type="scientific">Caballeronia cordobensis</name>
    <name type="common">Burkholderia cordobensis</name>
    <dbReference type="NCBI Taxonomy" id="1353886"/>
    <lineage>
        <taxon>Bacteria</taxon>
        <taxon>Pseudomonadati</taxon>
        <taxon>Pseudomonadota</taxon>
        <taxon>Betaproteobacteria</taxon>
        <taxon>Burkholderiales</taxon>
        <taxon>Burkholderiaceae</taxon>
        <taxon>Caballeronia</taxon>
    </lineage>
</organism>